<keyword evidence="8" id="KW-0925">Oxylipin biosynthesis</keyword>
<dbReference type="CDD" id="cd01751">
    <property type="entry name" value="PLAT_LH2"/>
    <property type="match status" value="1"/>
</dbReference>
<dbReference type="Pfam" id="PF01477">
    <property type="entry name" value="PLAT"/>
    <property type="match status" value="1"/>
</dbReference>
<keyword evidence="12 20" id="KW-0560">Oxidoreductase</keyword>
<evidence type="ECO:0000256" key="14">
    <source>
        <dbReference type="ARBA" id="ARBA00023098"/>
    </source>
</evidence>
<dbReference type="InterPro" id="IPR036392">
    <property type="entry name" value="PLAT/LH2_dom_sf"/>
</dbReference>
<dbReference type="Gene3D" id="4.10.375.10">
    <property type="entry name" value="Lipoxygenase-1, Domain 2"/>
    <property type="match status" value="1"/>
</dbReference>
<dbReference type="PANTHER" id="PTHR11771">
    <property type="entry name" value="LIPOXYGENASE"/>
    <property type="match status" value="1"/>
</dbReference>
<evidence type="ECO:0000256" key="5">
    <source>
        <dbReference type="ARBA" id="ARBA00022528"/>
    </source>
</evidence>
<evidence type="ECO:0000256" key="7">
    <source>
        <dbReference type="ARBA" id="ARBA00022723"/>
    </source>
</evidence>
<feature type="domain" description="Lipoxygenase" evidence="22">
    <location>
        <begin position="241"/>
        <end position="957"/>
    </location>
</feature>
<dbReference type="InterPro" id="IPR036226">
    <property type="entry name" value="LipOase_C_sf"/>
</dbReference>
<evidence type="ECO:0000256" key="10">
    <source>
        <dbReference type="ARBA" id="ARBA00022946"/>
    </source>
</evidence>
<dbReference type="PRINTS" id="PR00087">
    <property type="entry name" value="LIPOXYGENASE"/>
</dbReference>
<dbReference type="EMBL" id="JACMSC010000011">
    <property type="protein sequence ID" value="KAG6498868.1"/>
    <property type="molecule type" value="Genomic_DNA"/>
</dbReference>
<evidence type="ECO:0000256" key="4">
    <source>
        <dbReference type="ARBA" id="ARBA00022516"/>
    </source>
</evidence>
<dbReference type="FunFam" id="1.20.245.10:FF:000002">
    <property type="entry name" value="Lipoxygenase"/>
    <property type="match status" value="1"/>
</dbReference>
<dbReference type="FunFam" id="3.10.450.60:FF:000005">
    <property type="entry name" value="Lipoxygenase"/>
    <property type="match status" value="1"/>
</dbReference>
<organism evidence="23 24">
    <name type="scientific">Zingiber officinale</name>
    <name type="common">Ginger</name>
    <name type="synonym">Amomum zingiber</name>
    <dbReference type="NCBI Taxonomy" id="94328"/>
    <lineage>
        <taxon>Eukaryota</taxon>
        <taxon>Viridiplantae</taxon>
        <taxon>Streptophyta</taxon>
        <taxon>Embryophyta</taxon>
        <taxon>Tracheophyta</taxon>
        <taxon>Spermatophyta</taxon>
        <taxon>Magnoliopsida</taxon>
        <taxon>Liliopsida</taxon>
        <taxon>Zingiberales</taxon>
        <taxon>Zingiberaceae</taxon>
        <taxon>Zingiber</taxon>
    </lineage>
</organism>
<evidence type="ECO:0000256" key="17">
    <source>
        <dbReference type="ARBA" id="ARBA00051140"/>
    </source>
</evidence>
<evidence type="ECO:0000313" key="24">
    <source>
        <dbReference type="Proteomes" id="UP000734854"/>
    </source>
</evidence>
<dbReference type="Gene3D" id="1.20.245.10">
    <property type="entry name" value="Lipoxygenase-1, Domain 5"/>
    <property type="match status" value="1"/>
</dbReference>
<evidence type="ECO:0000256" key="1">
    <source>
        <dbReference type="ARBA" id="ARBA00001962"/>
    </source>
</evidence>
<keyword evidence="11 20" id="KW-0223">Dioxygenase</keyword>
<feature type="domain" description="PLAT" evidence="21">
    <location>
        <begin position="115"/>
        <end position="237"/>
    </location>
</feature>
<protein>
    <recommendedName>
        <fullName evidence="16">linoleate 13S-lipoxygenase</fullName>
        <ecNumber evidence="16">1.13.11.12</ecNumber>
    </recommendedName>
</protein>
<evidence type="ECO:0000256" key="8">
    <source>
        <dbReference type="ARBA" id="ARBA00022767"/>
    </source>
</evidence>
<dbReference type="InterPro" id="IPR013819">
    <property type="entry name" value="LipOase_C"/>
</dbReference>
<gene>
    <name evidence="23" type="ORF">ZIOFF_038618</name>
</gene>
<keyword evidence="6" id="KW-0934">Plastid</keyword>
<evidence type="ECO:0000256" key="9">
    <source>
        <dbReference type="ARBA" id="ARBA00022832"/>
    </source>
</evidence>
<evidence type="ECO:0000256" key="3">
    <source>
        <dbReference type="ARBA" id="ARBA00009419"/>
    </source>
</evidence>
<evidence type="ECO:0000256" key="6">
    <source>
        <dbReference type="ARBA" id="ARBA00022640"/>
    </source>
</evidence>
<dbReference type="GO" id="GO:0031408">
    <property type="term" value="P:oxylipin biosynthetic process"/>
    <property type="evidence" value="ECO:0007669"/>
    <property type="project" value="UniProtKB-KW"/>
</dbReference>
<evidence type="ECO:0000259" key="21">
    <source>
        <dbReference type="PROSITE" id="PS50095"/>
    </source>
</evidence>
<dbReference type="GO" id="GO:0009507">
    <property type="term" value="C:chloroplast"/>
    <property type="evidence" value="ECO:0007669"/>
    <property type="project" value="UniProtKB-SubCell"/>
</dbReference>
<evidence type="ECO:0000256" key="13">
    <source>
        <dbReference type="ARBA" id="ARBA00023004"/>
    </source>
</evidence>
<dbReference type="Gene3D" id="2.60.60.20">
    <property type="entry name" value="PLAT/LH2 domain"/>
    <property type="match status" value="1"/>
</dbReference>
<evidence type="ECO:0000256" key="11">
    <source>
        <dbReference type="ARBA" id="ARBA00022964"/>
    </source>
</evidence>
<evidence type="ECO:0000256" key="12">
    <source>
        <dbReference type="ARBA" id="ARBA00023002"/>
    </source>
</evidence>
<dbReference type="AlphaFoldDB" id="A0A8J5G906"/>
<dbReference type="InterPro" id="IPR027433">
    <property type="entry name" value="Lipoxygenase_dom_3"/>
</dbReference>
<dbReference type="SUPFAM" id="SSF48484">
    <property type="entry name" value="Lipoxigenase"/>
    <property type="match status" value="1"/>
</dbReference>
<dbReference type="GO" id="GO:0006633">
    <property type="term" value="P:fatty acid biosynthetic process"/>
    <property type="evidence" value="ECO:0007669"/>
    <property type="project" value="UniProtKB-KW"/>
</dbReference>
<evidence type="ECO:0000259" key="22">
    <source>
        <dbReference type="PROSITE" id="PS51393"/>
    </source>
</evidence>
<keyword evidence="13 20" id="KW-0408">Iron</keyword>
<keyword evidence="14" id="KW-0443">Lipid metabolism</keyword>
<dbReference type="InterPro" id="IPR001246">
    <property type="entry name" value="LipOase_plant"/>
</dbReference>
<dbReference type="PROSITE" id="PS50095">
    <property type="entry name" value="PLAT"/>
    <property type="match status" value="1"/>
</dbReference>
<keyword evidence="4" id="KW-0444">Lipid biosynthesis</keyword>
<evidence type="ECO:0000256" key="20">
    <source>
        <dbReference type="RuleBase" id="RU003974"/>
    </source>
</evidence>
<evidence type="ECO:0000256" key="18">
    <source>
        <dbReference type="ARBA" id="ARBA00052046"/>
    </source>
</evidence>
<dbReference type="PROSITE" id="PS00711">
    <property type="entry name" value="LIPOXYGENASE_1"/>
    <property type="match status" value="1"/>
</dbReference>
<reference evidence="23 24" key="1">
    <citation type="submission" date="2020-08" db="EMBL/GenBank/DDBJ databases">
        <title>Plant Genome Project.</title>
        <authorList>
            <person name="Zhang R.-G."/>
        </authorList>
    </citation>
    <scope>NUCLEOTIDE SEQUENCE [LARGE SCALE GENOMIC DNA]</scope>
    <source>
        <tissue evidence="23">Rhizome</tissue>
    </source>
</reference>
<comment type="similarity">
    <text evidence="3 20">Belongs to the lipoxygenase family.</text>
</comment>
<comment type="caution">
    <text evidence="23">The sequence shown here is derived from an EMBL/GenBank/DDBJ whole genome shotgun (WGS) entry which is preliminary data.</text>
</comment>
<evidence type="ECO:0000256" key="15">
    <source>
        <dbReference type="ARBA" id="ARBA00023160"/>
    </source>
</evidence>
<dbReference type="PROSITE" id="PS51393">
    <property type="entry name" value="LIPOXYGENASE_3"/>
    <property type="match status" value="1"/>
</dbReference>
<name>A0A8J5G906_ZINOF</name>
<dbReference type="Gene3D" id="4.10.372.10">
    <property type="entry name" value="Lipoxygenase-1, Domain 3"/>
    <property type="match status" value="1"/>
</dbReference>
<comment type="subcellular location">
    <subcellularLocation>
        <location evidence="2">Plastid</location>
        <location evidence="2">Chloroplast</location>
    </subcellularLocation>
</comment>
<comment type="catalytic activity">
    <reaction evidence="17">
        <text>(9Z,12Z)-octadecadienoate + O2 = (13S)-hydroperoxy-(9Z,11E)-octadecadienoate</text>
        <dbReference type="Rhea" id="RHEA:22780"/>
        <dbReference type="ChEBI" id="CHEBI:15379"/>
        <dbReference type="ChEBI" id="CHEBI:30245"/>
        <dbReference type="ChEBI" id="CHEBI:57466"/>
        <dbReference type="EC" id="1.13.11.12"/>
    </reaction>
</comment>
<keyword evidence="10" id="KW-0809">Transit peptide</keyword>
<dbReference type="InterPro" id="IPR000907">
    <property type="entry name" value="LipOase"/>
</dbReference>
<dbReference type="GO" id="GO:0016165">
    <property type="term" value="F:linoleate 13S-lipoxygenase activity"/>
    <property type="evidence" value="ECO:0007669"/>
    <property type="project" value="UniProtKB-EC"/>
</dbReference>
<keyword evidence="7 20" id="KW-0479">Metal-binding</keyword>
<dbReference type="GO" id="GO:0046872">
    <property type="term" value="F:metal ion binding"/>
    <property type="evidence" value="ECO:0007669"/>
    <property type="project" value="UniProtKB-KW"/>
</dbReference>
<proteinExistence type="inferred from homology"/>
<keyword evidence="15" id="KW-0275">Fatty acid biosynthesis</keyword>
<dbReference type="EC" id="1.13.11.12" evidence="16"/>
<evidence type="ECO:0000256" key="19">
    <source>
        <dbReference type="PROSITE-ProRule" id="PRU00152"/>
    </source>
</evidence>
<comment type="cofactor">
    <cofactor evidence="1 20">
        <name>Fe cation</name>
        <dbReference type="ChEBI" id="CHEBI:24875"/>
    </cofactor>
</comment>
<dbReference type="SMART" id="SM00308">
    <property type="entry name" value="LH2"/>
    <property type="match status" value="1"/>
</dbReference>
<dbReference type="GO" id="GO:0034440">
    <property type="term" value="P:lipid oxidation"/>
    <property type="evidence" value="ECO:0007669"/>
    <property type="project" value="InterPro"/>
</dbReference>
<dbReference type="Pfam" id="PF00305">
    <property type="entry name" value="Lipoxygenase"/>
    <property type="match status" value="1"/>
</dbReference>
<comment type="caution">
    <text evidence="19">Lacks conserved residue(s) required for the propagation of feature annotation.</text>
</comment>
<evidence type="ECO:0000256" key="2">
    <source>
        <dbReference type="ARBA" id="ARBA00004229"/>
    </source>
</evidence>
<keyword evidence="24" id="KW-1185">Reference proteome</keyword>
<dbReference type="Gene3D" id="3.10.450.60">
    <property type="match status" value="1"/>
</dbReference>
<evidence type="ECO:0000256" key="16">
    <source>
        <dbReference type="ARBA" id="ARBA00038988"/>
    </source>
</evidence>
<dbReference type="SUPFAM" id="SSF49723">
    <property type="entry name" value="Lipase/lipooxygenase domain (PLAT/LH2 domain)"/>
    <property type="match status" value="1"/>
</dbReference>
<sequence length="957" mass="107363">MVQGDPASRHMNPSIPFVRFRYDWLIHPTMLKQAALQPSLAFFPRRPVLSAGSNSAVLPFGNRRRQNGNSNKVRCAAAADESSAAGMEPPTLLTATKRPATVKAVVTVLMTVGGVFAHVGITRGLDDFGDLFGRSLRLELVGATLDPQTESEKKTVSAFAHKTKTGVESITYEATFSVPPNFGEIGAVAVRNEHHEEMFLKDIVLTIDGDDSAPLVFSCRSWLHSKFDDPQDRVFFTSNKSYLPSETPSGLQRLRQRELEILRGDGTGQRKKFERIYDYDVYNDLGNPDSDSALARPVLGGSVAHPYPRRCRTGRPPTHSGISSNTLLHRTLLRDGSLRCFSDPKSEQRSGNVYVPRDESFSAVKQVTFSAKTVRSVMHALLPSLETAMVDARMGFPYFTAIDKLFDEGVALPPHDSMHAFRTIVPRLVKALAAGAQNLLQFEVPEMIDRDKFSWFRDEEFSRQTLAGLNPLSIQLVTEFPFVSKLDPSIYGSPESLITAELIEREIKGIMAFKEALEQKKLFILDYHDLLLPFVHKIRELEDSTLYASRTLFFLTPEGTLRPIAIELTRPASPKKPQWRQVFTPSWDATGAWLWRLAKVHVVAHDAGYHQLVSHWLRTHCCMEPYIIAGNRQLSQMHPIYRLMHPYFRYTMEINALARVYLVNANGIIEQTFAPGKYSLELCSAAYGQQWRFDMEALPADLIRRGMAVEDPEAEHGLRLTIEDYPYAQDGLLIWSAVEQWVADYVGHYYSSPADIAADSELQSWWTEVRTKGHADKQNEPWWPSIDSQDDLVRVLTTIIWVASGHHAAVNFGQYQFGGYFPNRPSTARTNMPVEDASDSDLAKFRAKPEAELLRCFPSKIQATLVMAILDVLSSHAPDEEYLGKEAEAAWEKDPVIHAAFERFNGRLREIEGIIDGRNADSTLMNRCGAGIVPYQLLKPYSEPGVTGMGVPNSISI</sequence>
<dbReference type="PRINTS" id="PR00468">
    <property type="entry name" value="PLTLPOXGNASE"/>
</dbReference>
<dbReference type="InterPro" id="IPR042057">
    <property type="entry name" value="Lipoxy_PLAT/LH2"/>
</dbReference>
<keyword evidence="5" id="KW-0150">Chloroplast</keyword>
<evidence type="ECO:0000313" key="23">
    <source>
        <dbReference type="EMBL" id="KAG6498868.1"/>
    </source>
</evidence>
<keyword evidence="9" id="KW-0276">Fatty acid metabolism</keyword>
<comment type="catalytic activity">
    <reaction evidence="18">
        <text>(9Z,12Z,15Z)-octadecatrienoate + O2 = (13S)-hydroperoxy-(9Z,11E,15Z)-octadecatrienoate</text>
        <dbReference type="Rhea" id="RHEA:34495"/>
        <dbReference type="ChEBI" id="CHEBI:15379"/>
        <dbReference type="ChEBI" id="CHEBI:32387"/>
        <dbReference type="ChEBI" id="CHEBI:58757"/>
        <dbReference type="EC" id="1.13.11.12"/>
    </reaction>
</comment>
<dbReference type="InterPro" id="IPR001024">
    <property type="entry name" value="PLAT/LH2_dom"/>
</dbReference>
<dbReference type="Proteomes" id="UP000734854">
    <property type="component" value="Unassembled WGS sequence"/>
</dbReference>
<accession>A0A8J5G906</accession>
<dbReference type="InterPro" id="IPR020833">
    <property type="entry name" value="LipOase_Fe_BS"/>
</dbReference>